<dbReference type="EMBL" id="JANAKD010000446">
    <property type="protein sequence ID" value="KAJ3493817.1"/>
    <property type="molecule type" value="Genomic_DNA"/>
</dbReference>
<accession>A0ACC1QWG5</accession>
<protein>
    <submittedName>
        <fullName evidence="1">Uncharacterized protein</fullName>
    </submittedName>
</protein>
<sequence length="256" mass="28419">MLCDFLEEFSPLDPSTGLNGTTMKFRTKEEEQAQFNAVLKGALVGGAVGLLAGVGSMYAAAIRYPIFRGLRLQTKGFVLTSTTSFGAIFYAEQLQNRLHATLDPMRTYKDSSERAAQSSKEHQNRHERFQEWCRTNRYSIVGASWLASMVAALAMVSRSPASTAQKLVQARVYAQGLTLAVLIATAAFEVNDAQKGVSRWETVKIIDPSDPEHKRLIEKKVHKEEYSGQDLWMDMVAAEERRIAGKASAPTNDRPK</sequence>
<gene>
    <name evidence="1" type="ORF">NLG97_g4495</name>
</gene>
<proteinExistence type="predicted"/>
<organism evidence="1 2">
    <name type="scientific">Lecanicillium saksenae</name>
    <dbReference type="NCBI Taxonomy" id="468837"/>
    <lineage>
        <taxon>Eukaryota</taxon>
        <taxon>Fungi</taxon>
        <taxon>Dikarya</taxon>
        <taxon>Ascomycota</taxon>
        <taxon>Pezizomycotina</taxon>
        <taxon>Sordariomycetes</taxon>
        <taxon>Hypocreomycetidae</taxon>
        <taxon>Hypocreales</taxon>
        <taxon>Cordycipitaceae</taxon>
        <taxon>Lecanicillium</taxon>
    </lineage>
</organism>
<dbReference type="Proteomes" id="UP001148737">
    <property type="component" value="Unassembled WGS sequence"/>
</dbReference>
<reference evidence="1" key="1">
    <citation type="submission" date="2022-07" db="EMBL/GenBank/DDBJ databases">
        <title>Genome Sequence of Lecanicillium saksenae.</title>
        <authorList>
            <person name="Buettner E."/>
        </authorList>
    </citation>
    <scope>NUCLEOTIDE SEQUENCE</scope>
    <source>
        <strain evidence="1">VT-O1</strain>
    </source>
</reference>
<evidence type="ECO:0000313" key="1">
    <source>
        <dbReference type="EMBL" id="KAJ3493817.1"/>
    </source>
</evidence>
<comment type="caution">
    <text evidence="1">The sequence shown here is derived from an EMBL/GenBank/DDBJ whole genome shotgun (WGS) entry which is preliminary data.</text>
</comment>
<name>A0ACC1QWG5_9HYPO</name>
<keyword evidence="2" id="KW-1185">Reference proteome</keyword>
<evidence type="ECO:0000313" key="2">
    <source>
        <dbReference type="Proteomes" id="UP001148737"/>
    </source>
</evidence>